<feature type="transmembrane region" description="Helical" evidence="1">
    <location>
        <begin position="185"/>
        <end position="203"/>
    </location>
</feature>
<dbReference type="STRING" id="1267423.SAMN05216290_0793"/>
<keyword evidence="3" id="KW-1185">Reference proteome</keyword>
<keyword evidence="1" id="KW-0472">Membrane</keyword>
<name>A0A1I0MYY7_9BACT</name>
<reference evidence="3" key="1">
    <citation type="submission" date="2016-10" db="EMBL/GenBank/DDBJ databases">
        <authorList>
            <person name="Varghese N."/>
            <person name="Submissions S."/>
        </authorList>
    </citation>
    <scope>NUCLEOTIDE SEQUENCE [LARGE SCALE GENOMIC DNA]</scope>
    <source>
        <strain evidence="3">CGMCC 1.12402</strain>
    </source>
</reference>
<evidence type="ECO:0000256" key="1">
    <source>
        <dbReference type="SAM" id="Phobius"/>
    </source>
</evidence>
<keyword evidence="1" id="KW-0812">Transmembrane</keyword>
<dbReference type="AlphaFoldDB" id="A0A1I0MYY7"/>
<feature type="transmembrane region" description="Helical" evidence="1">
    <location>
        <begin position="135"/>
        <end position="154"/>
    </location>
</feature>
<sequence length="205" mass="22856">MEKDYLKDISEIRSIMERSSRFISLSGLSGIMAGIYALIGAYIAYEVAYSYETVGYTEQLVRSVKENVTVLLLDALGVLSLAIITGVVLSKRKAKKLGLVFWDKNAQQLVINLLIPLAVGGALAVIFYKEGYIKFVAPMTLIFYGLGLLNASYFTYRDIRLLGLSEILLGLIACVYTGYGLYFWAAGFGLLHIIYGAVMYYKYER</sequence>
<feature type="transmembrane region" description="Helical" evidence="1">
    <location>
        <begin position="109"/>
        <end position="129"/>
    </location>
</feature>
<dbReference type="Proteomes" id="UP000199437">
    <property type="component" value="Unassembled WGS sequence"/>
</dbReference>
<feature type="transmembrane region" description="Helical" evidence="1">
    <location>
        <begin position="68"/>
        <end position="89"/>
    </location>
</feature>
<evidence type="ECO:0000313" key="3">
    <source>
        <dbReference type="Proteomes" id="UP000199437"/>
    </source>
</evidence>
<feature type="transmembrane region" description="Helical" evidence="1">
    <location>
        <begin position="161"/>
        <end position="179"/>
    </location>
</feature>
<dbReference type="GeneID" id="99985531"/>
<dbReference type="EMBL" id="FOIR01000001">
    <property type="protein sequence ID" value="SEV93696.1"/>
    <property type="molecule type" value="Genomic_DNA"/>
</dbReference>
<dbReference type="OrthoDB" id="1120881at2"/>
<protein>
    <submittedName>
        <fullName evidence="2">Uncharacterized protein</fullName>
    </submittedName>
</protein>
<evidence type="ECO:0000313" key="2">
    <source>
        <dbReference type="EMBL" id="SEV93696.1"/>
    </source>
</evidence>
<proteinExistence type="predicted"/>
<feature type="transmembrane region" description="Helical" evidence="1">
    <location>
        <begin position="21"/>
        <end position="45"/>
    </location>
</feature>
<organism evidence="2 3">
    <name type="scientific">Roseivirga pacifica</name>
    <dbReference type="NCBI Taxonomy" id="1267423"/>
    <lineage>
        <taxon>Bacteria</taxon>
        <taxon>Pseudomonadati</taxon>
        <taxon>Bacteroidota</taxon>
        <taxon>Cytophagia</taxon>
        <taxon>Cytophagales</taxon>
        <taxon>Roseivirgaceae</taxon>
        <taxon>Roseivirga</taxon>
    </lineage>
</organism>
<dbReference type="RefSeq" id="WP_090257095.1">
    <property type="nucleotide sequence ID" value="NZ_FOIR01000001.1"/>
</dbReference>
<keyword evidence="1" id="KW-1133">Transmembrane helix</keyword>
<accession>A0A1I0MYY7</accession>
<gene>
    <name evidence="2" type="ORF">SAMN05216290_0793</name>
</gene>